<feature type="transmembrane region" description="Helical" evidence="2">
    <location>
        <begin position="1850"/>
        <end position="1870"/>
    </location>
</feature>
<feature type="domain" description="Ig-like" evidence="3">
    <location>
        <begin position="270"/>
        <end position="346"/>
    </location>
</feature>
<dbReference type="EMBL" id="JAUPFM010000021">
    <property type="protein sequence ID" value="KAK2817447.1"/>
    <property type="molecule type" value="Genomic_DNA"/>
</dbReference>
<dbReference type="Gene3D" id="2.60.40.10">
    <property type="entry name" value="Immunoglobulins"/>
    <property type="match status" value="13"/>
</dbReference>
<evidence type="ECO:0000259" key="3">
    <source>
        <dbReference type="PROSITE" id="PS50835"/>
    </source>
</evidence>
<feature type="region of interest" description="Disordered" evidence="1">
    <location>
        <begin position="1877"/>
        <end position="1898"/>
    </location>
</feature>
<dbReference type="SMART" id="SM00406">
    <property type="entry name" value="IGv"/>
    <property type="match status" value="6"/>
</dbReference>
<feature type="domain" description="Ig-like" evidence="3">
    <location>
        <begin position="588"/>
        <end position="713"/>
    </location>
</feature>
<feature type="compositionally biased region" description="Basic and acidic residues" evidence="1">
    <location>
        <begin position="985"/>
        <end position="999"/>
    </location>
</feature>
<dbReference type="CDD" id="cd00099">
    <property type="entry name" value="IgV"/>
    <property type="match status" value="3"/>
</dbReference>
<proteinExistence type="predicted"/>
<keyword evidence="5" id="KW-1185">Reference proteome</keyword>
<dbReference type="PANTHER" id="PTHR46013:SF4">
    <property type="entry name" value="B-CELL RECEPTOR CD22-RELATED"/>
    <property type="match status" value="1"/>
</dbReference>
<protein>
    <recommendedName>
        <fullName evidence="3">Ig-like domain-containing protein</fullName>
    </recommendedName>
</protein>
<feature type="region of interest" description="Disordered" evidence="1">
    <location>
        <begin position="1321"/>
        <end position="1344"/>
    </location>
</feature>
<dbReference type="InterPro" id="IPR013783">
    <property type="entry name" value="Ig-like_fold"/>
</dbReference>
<feature type="domain" description="Ig-like" evidence="3">
    <location>
        <begin position="860"/>
        <end position="935"/>
    </location>
</feature>
<evidence type="ECO:0000313" key="4">
    <source>
        <dbReference type="EMBL" id="KAK2817447.1"/>
    </source>
</evidence>
<dbReference type="PROSITE" id="PS50835">
    <property type="entry name" value="IG_LIKE"/>
    <property type="match status" value="10"/>
</dbReference>
<feature type="domain" description="Ig-like" evidence="3">
    <location>
        <begin position="794"/>
        <end position="853"/>
    </location>
</feature>
<name>A0AA88IN14_CHASR</name>
<feature type="domain" description="Ig-like" evidence="3">
    <location>
        <begin position="1389"/>
        <end position="1462"/>
    </location>
</feature>
<feature type="compositionally biased region" description="Polar residues" evidence="1">
    <location>
        <begin position="528"/>
        <end position="554"/>
    </location>
</feature>
<feature type="region of interest" description="Disordered" evidence="1">
    <location>
        <begin position="124"/>
        <end position="146"/>
    </location>
</feature>
<dbReference type="PANTHER" id="PTHR46013">
    <property type="entry name" value="VASCULAR CELL ADHESION MOLECULE 1"/>
    <property type="match status" value="1"/>
</dbReference>
<dbReference type="SMART" id="SM00408">
    <property type="entry name" value="IGc2"/>
    <property type="match status" value="7"/>
</dbReference>
<accession>A0AA88IN14</accession>
<gene>
    <name evidence="4" type="ORF">Q5P01_025638</name>
</gene>
<keyword evidence="2" id="KW-0812">Transmembrane</keyword>
<dbReference type="Pfam" id="PF13895">
    <property type="entry name" value="Ig_2"/>
    <property type="match status" value="6"/>
</dbReference>
<dbReference type="SUPFAM" id="SSF48726">
    <property type="entry name" value="Immunoglobulin"/>
    <property type="match status" value="14"/>
</dbReference>
<keyword evidence="2" id="KW-1133">Transmembrane helix</keyword>
<evidence type="ECO:0000313" key="5">
    <source>
        <dbReference type="Proteomes" id="UP001187415"/>
    </source>
</evidence>
<dbReference type="InterPro" id="IPR036179">
    <property type="entry name" value="Ig-like_dom_sf"/>
</dbReference>
<dbReference type="Proteomes" id="UP001187415">
    <property type="component" value="Unassembled WGS sequence"/>
</dbReference>
<sequence length="1984" mass="223718">MSRWQNPSQPEDLSKDSQYSGRVQVSHTETGRSTLTITDLRETDSAQYHFTFRTRDFEWTSSLPGTTLTVTGVRGQNCNTVIYTDRSICATKGSSVVISSTYNSYGNITSKFWFRSDRRHQWQNPSKPEDLSKDSQYSGRVQVSHTETGRSTLTITDLRETDSAQYHFTFRTRDFEWTSSLPGTTLTVTGLRVQVIRLTVQESHTEAELECHSSCRSAARLSYVWFKNGEKIPKEANSYKDQFYPGDVVSCALKGHEDYSSPSVYALKVPSVSVSPQSDIMEGGSVTLTCSSDSNSATNYTWYKKNQTEINKEPQLVFSSIQSSDSGHYYCTVENELGRRTSKDVFINVEYPPKVPSVSVSPSAEIVEGSSVTLTCSSDRNSAATYTWYKNQTEINKEPQLVFSSIQSSDSGQYYCIVENELGRRTSEDVFINVKCVVVLLITVFLLVRKWRTSKQSYETGEKPDNIEQDVEPYASVYFCNNQADVTYSNIRPDGDHRHKRNKEEDCVVYSDVSFNRAASSSERRHQWQNPSQPEDLSKDSQYSGRVQVSHTETGRSTLTITDLRETDSAQYHFTFRTRDFEWTSSLPGTTLTVTGVRGQTCNTVIYTDRSICAFKGSSVNISCTYSSFGFITSKFWFRSDRRHQWQNPSKPEDLSKDSQYSGRVQVSHTETGRSTLTITDLRETDSAQYHFTFRTRDFEWTSSLPGTTLTVTGLRVQVIRLTVQESHTEAELECHSSCRSAARLSYVWFKNGEKILKEANSYKDQFYPGDVVSCALKGHEDYSSPSVYPAKVPSVSVSPSAEIVEGSSVNLTCSSDSNPSANYTWYKKNQTEINKEPQLVFRSIQSSDSGQYYYPPKVPSVSVIPSAEIVEGSSVTLTCSSDSNPAANYTWYKENEDSAKASGQIFTITDFRPEHSGNYYCEAQNTRGRQKSASYVIDVAGKSVIMNIIRLAVVILIPLLVLCLWMRKKNLLSPKSDLNAPVEMMEREREKTEREDSSSARGPWEQENVALTELTTNGHAGDYFESRQSNGQSEFYLGGVEDAQVRIRGHLRTGTERETDDYGRNNHGLTIYTKILWLKNHHDGETGRYIDNYPLLDWRGATMSLSAAATGFIVVLLSTSVTHGENNWGVTYSPTEICVLEGSTVDIHCRLQFSRDENNCSLRITDVRQSDSDVYYFRFITNHQGGRYTGEPGVTLTVKALQIYRFPSMTQLTCHSSCGRPDHPSYIWYKNGQKTQGQTSLYPDKLSPTDSYTCAVKGREDFPSFSVCGEKEQTCNTVIYNDRRICVFKGSSVDISCTYSSVGFITSKFWFSSERRHQWQNPSQPEDLSKDSQYSGRVQVSHTETGRSTLTITDLRETDSAQYHFTFRTRDFEWTSSLPGTTLTVTDPDLQVIVIRYSTRYKLKCHSSCRLPLHSSYIWYKNGEKMRNQEEISIFVYYSTDSYSCAVKGHEGFPSPSVCVDGQTCNTVIYTDRSICATKGSSVDISCSYTSVGFITTKFWFRSDRRHQWQNPSQPEDLRKDSQYSGLRVQVIRLTVQESHTEAELECHSSCRSAARLSYVWFKNGEKILKEANSYKDQFYPGDVVSCALKGHEDYSSPSVYSLKVPSVSVSPQSDIMEGGSLTLTCSSDSNPSANYTWYKKNQTEINKEPQLVFRSIQSSDSGQYYCTVENELGRRTSEDVFINVEYPPKVPSVSVSPSAEIVEGSSVNLTCSSDSNPAANYTWYKKKHQRAGGIYHFSSITPEDSGMYYCTSENQPPKVPSVSVSPSAEIVEGSSVTLTCSSDSNPAANYTWYKENEDSAKASGQIFTITDFRPEHSGNYYCEAQNTIGRQRSKSYVINVAGAWKSTAAGATVAVLLVVILLFVFIFIRIKRSSKLPSEPGERPDNRDESQQEQQDTELHYASIQFNNQTDSVYSNIRAAQPHKHEEEEDVEYATVKCSSGSVSSRIEETEDDIVALYSTVNKKSKTKEDSSAWYLFHSSFY</sequence>
<dbReference type="Pfam" id="PF13927">
    <property type="entry name" value="Ig_3"/>
    <property type="match status" value="1"/>
</dbReference>
<feature type="domain" description="Ig-like" evidence="3">
    <location>
        <begin position="1193"/>
        <end position="1267"/>
    </location>
</feature>
<dbReference type="SMART" id="SM00409">
    <property type="entry name" value="IG"/>
    <property type="match status" value="14"/>
</dbReference>
<feature type="region of interest" description="Disordered" evidence="1">
    <location>
        <begin position="985"/>
        <end position="1004"/>
    </location>
</feature>
<feature type="compositionally biased region" description="Basic and acidic residues" evidence="1">
    <location>
        <begin position="1882"/>
        <end position="1892"/>
    </location>
</feature>
<dbReference type="Pfam" id="PF07686">
    <property type="entry name" value="V-set"/>
    <property type="match status" value="1"/>
</dbReference>
<organism evidence="4 5">
    <name type="scientific">Channa striata</name>
    <name type="common">Snakehead murrel</name>
    <name type="synonym">Ophicephalus striatus</name>
    <dbReference type="NCBI Taxonomy" id="64152"/>
    <lineage>
        <taxon>Eukaryota</taxon>
        <taxon>Metazoa</taxon>
        <taxon>Chordata</taxon>
        <taxon>Craniata</taxon>
        <taxon>Vertebrata</taxon>
        <taxon>Euteleostomi</taxon>
        <taxon>Actinopterygii</taxon>
        <taxon>Neopterygii</taxon>
        <taxon>Teleostei</taxon>
        <taxon>Neoteleostei</taxon>
        <taxon>Acanthomorphata</taxon>
        <taxon>Anabantaria</taxon>
        <taxon>Anabantiformes</taxon>
        <taxon>Channoidei</taxon>
        <taxon>Channidae</taxon>
        <taxon>Channa</taxon>
    </lineage>
</organism>
<dbReference type="InterPro" id="IPR013106">
    <property type="entry name" value="Ig_V-set"/>
</dbReference>
<feature type="region of interest" description="Disordered" evidence="1">
    <location>
        <begin position="1"/>
        <end position="30"/>
    </location>
</feature>
<dbReference type="CDD" id="cd00096">
    <property type="entry name" value="Ig"/>
    <property type="match status" value="6"/>
</dbReference>
<keyword evidence="2" id="KW-0472">Membrane</keyword>
<feature type="domain" description="Ig-like" evidence="3">
    <location>
        <begin position="353"/>
        <end position="433"/>
    </location>
</feature>
<feature type="domain" description="Ig-like" evidence="3">
    <location>
        <begin position="1759"/>
        <end position="1841"/>
    </location>
</feature>
<reference evidence="4" key="1">
    <citation type="submission" date="2023-07" db="EMBL/GenBank/DDBJ databases">
        <title>Chromosome-level Genome Assembly of Striped Snakehead (Channa striata).</title>
        <authorList>
            <person name="Liu H."/>
        </authorList>
    </citation>
    <scope>NUCLEOTIDE SEQUENCE</scope>
    <source>
        <strain evidence="4">Gz</strain>
        <tissue evidence="4">Muscle</tissue>
    </source>
</reference>
<dbReference type="InterPro" id="IPR003599">
    <property type="entry name" value="Ig_sub"/>
</dbReference>
<feature type="domain" description="Ig-like" evidence="3">
    <location>
        <begin position="1690"/>
        <end position="1756"/>
    </location>
</feature>
<feature type="compositionally biased region" description="Polar residues" evidence="1">
    <location>
        <begin position="134"/>
        <end position="146"/>
    </location>
</feature>
<comment type="caution">
    <text evidence="4">The sequence shown here is derived from an EMBL/GenBank/DDBJ whole genome shotgun (WGS) entry which is preliminary data.</text>
</comment>
<dbReference type="InterPro" id="IPR003598">
    <property type="entry name" value="Ig_sub2"/>
</dbReference>
<feature type="region of interest" description="Disordered" evidence="1">
    <location>
        <begin position="521"/>
        <end position="554"/>
    </location>
</feature>
<evidence type="ECO:0000256" key="2">
    <source>
        <dbReference type="SAM" id="Phobius"/>
    </source>
</evidence>
<evidence type="ECO:0000256" key="1">
    <source>
        <dbReference type="SAM" id="MobiDB-lite"/>
    </source>
</evidence>
<feature type="domain" description="Ig-like" evidence="3">
    <location>
        <begin position="1607"/>
        <end position="1685"/>
    </location>
</feature>
<dbReference type="InterPro" id="IPR007110">
    <property type="entry name" value="Ig-like_dom"/>
</dbReference>